<dbReference type="Gene3D" id="1.10.287.110">
    <property type="entry name" value="DnaJ domain"/>
    <property type="match status" value="1"/>
</dbReference>
<feature type="region of interest" description="Disordered" evidence="1">
    <location>
        <begin position="59"/>
        <end position="517"/>
    </location>
</feature>
<feature type="compositionally biased region" description="Low complexity" evidence="1">
    <location>
        <begin position="806"/>
        <end position="821"/>
    </location>
</feature>
<name>U1GFB1_ENDPU</name>
<dbReference type="InterPro" id="IPR050817">
    <property type="entry name" value="DjlA_DnaK_co-chaperone"/>
</dbReference>
<dbReference type="EMBL" id="KE721288">
    <property type="protein sequence ID" value="ERF70783.1"/>
    <property type="molecule type" value="Genomic_DNA"/>
</dbReference>
<dbReference type="RefSeq" id="XP_007803564.1">
    <property type="nucleotide sequence ID" value="XM_007805373.1"/>
</dbReference>
<dbReference type="InterPro" id="IPR036869">
    <property type="entry name" value="J_dom_sf"/>
</dbReference>
<feature type="compositionally biased region" description="Polar residues" evidence="1">
    <location>
        <begin position="634"/>
        <end position="644"/>
    </location>
</feature>
<evidence type="ECO:0000313" key="3">
    <source>
        <dbReference type="EMBL" id="ERF70783.1"/>
    </source>
</evidence>
<gene>
    <name evidence="3" type="ORF">EPUS_08341</name>
</gene>
<feature type="compositionally biased region" description="Pro residues" evidence="1">
    <location>
        <begin position="89"/>
        <end position="103"/>
    </location>
</feature>
<feature type="region of interest" description="Disordered" evidence="1">
    <location>
        <begin position="603"/>
        <end position="644"/>
    </location>
</feature>
<feature type="compositionally biased region" description="Basic residues" evidence="1">
    <location>
        <begin position="673"/>
        <end position="688"/>
    </location>
</feature>
<evidence type="ECO:0000256" key="1">
    <source>
        <dbReference type="SAM" id="MobiDB-lite"/>
    </source>
</evidence>
<feature type="compositionally biased region" description="Pro residues" evidence="1">
    <location>
        <begin position="469"/>
        <end position="480"/>
    </location>
</feature>
<dbReference type="InterPro" id="IPR018253">
    <property type="entry name" value="DnaJ_domain_CS"/>
</dbReference>
<accession>U1GFB1</accession>
<reference evidence="4" key="1">
    <citation type="journal article" date="2014" name="BMC Genomics">
        <title>Genome characteristics reveal the impact of lichenization on lichen-forming fungus Endocarpon pusillum Hedwig (Verrucariales, Ascomycota).</title>
        <authorList>
            <person name="Wang Y.-Y."/>
            <person name="Liu B."/>
            <person name="Zhang X.-Y."/>
            <person name="Zhou Q.-M."/>
            <person name="Zhang T."/>
            <person name="Li H."/>
            <person name="Yu Y.-F."/>
            <person name="Zhang X.-L."/>
            <person name="Hao X.-Y."/>
            <person name="Wang M."/>
            <person name="Wang L."/>
            <person name="Wei J.-C."/>
        </authorList>
    </citation>
    <scope>NUCLEOTIDE SEQUENCE [LARGE SCALE GENOMIC DNA]</scope>
    <source>
        <strain evidence="4">Z07020 / HMAS-L-300199</strain>
    </source>
</reference>
<evidence type="ECO:0000259" key="2">
    <source>
        <dbReference type="PROSITE" id="PS50076"/>
    </source>
</evidence>
<feature type="compositionally biased region" description="Basic and acidic residues" evidence="1">
    <location>
        <begin position="354"/>
        <end position="366"/>
    </location>
</feature>
<dbReference type="Proteomes" id="UP000019373">
    <property type="component" value="Unassembled WGS sequence"/>
</dbReference>
<dbReference type="eggNOG" id="KOG0714">
    <property type="taxonomic scope" value="Eukaryota"/>
</dbReference>
<feature type="compositionally biased region" description="Basic and acidic residues" evidence="1">
    <location>
        <begin position="148"/>
        <end position="160"/>
    </location>
</feature>
<feature type="domain" description="J" evidence="2">
    <location>
        <begin position="9"/>
        <end position="75"/>
    </location>
</feature>
<dbReference type="CDD" id="cd06257">
    <property type="entry name" value="DnaJ"/>
    <property type="match status" value="1"/>
</dbReference>
<feature type="compositionally biased region" description="Polar residues" evidence="1">
    <location>
        <begin position="188"/>
        <end position="200"/>
    </location>
</feature>
<dbReference type="AlphaFoldDB" id="U1GFB1"/>
<feature type="compositionally biased region" description="Basic and acidic residues" evidence="1">
    <location>
        <begin position="61"/>
        <end position="75"/>
    </location>
</feature>
<proteinExistence type="predicted"/>
<evidence type="ECO:0000313" key="4">
    <source>
        <dbReference type="Proteomes" id="UP000019373"/>
    </source>
</evidence>
<sequence length="1042" mass="114441">MVKADVTRDYYADLEIPSNASEERIKKAFRHLAKLYHPDRNPGREVDVVPKFQAVQAAHEILSDPEQKRKYDQDRAKHKSSTPIIPRRGPVPPAPSPFPPPPRRAASTATNQNPFAGNGNHPRPRHHPPPINPEKYAPYARAGAQQWEKTKEEAQSKADAFRGFQQMKPGQSPTGERFAPPPPPRPSHYTTAERPTSHAPNTPPRPQRSWDDFKNAGRSTSGTEPLPGFPGLSRTQSTRTRPGFTPMTPGGDEPPAPRSSAYATYSRGERSQASTSYSYFPEGVAHSSPQMTPLRPGKSPLRHVRSSPDVEEGREPQRPGLERISTRYAGIGGERTDVTNGGIGHRSSSARNSPIDHKWHESERNGLHSPFSRDNPVRYRSSSPKSRPTPVLDSSSSSSGTSSDEDVDEQRWSARARATPRQMRSKPASSDFGGRTAADGPASSSLYPGTKYVKPPTPRDADGGQHQYRPPPPPPPPPPRNQHTSQAASNYVPGYLGTRATAQQPMSGAGNEYAGPGASGNGPNMYAPFHSYPHEWSKSFRVSPSRPSKSVPSLNGFPSWAVPSSVLPRKDTPKKHTLDTIREEKRDRIEIWRSDTLRSTFVEPSRKHARFADSTLSDSSPPDVDTTNLRKEPSFQSASRENVSVKFSASEWNDKLAGVEDLFRPTSSEIHAKRSPVRPARSRAKSHSKSQTSPIKESSKEFFAGINGGTRDHSTASAAFVPGKFADDWAEKLRYQATATSGEDDRATALKRSFKVPASKLQQTHPRAEPSAVENRASVSPEAGVAESEQKANENIDPMDIDDSLPSNVASSPSEVAEAAARLPPTPKEKEHASAAETPGVHPSHTAAADVNLNDLSNVAPLKPSDTGLGDLKDLNTTLPFESKASPARPSQTVVKGVAFSSLKALNLPKPPKNVIPPLENVTQEAWARYILEMSAYMHEWSIFNKKMLDHFQARQAQLDMTLTSNWMSALGDGPSGEEISRKIQDDPSSSGQQKAGYAAYRQWMEEDMRVREWWNVACDRHQQAVIDLGRVRELAKPLSRH</sequence>
<feature type="region of interest" description="Disordered" evidence="1">
    <location>
        <begin position="537"/>
        <end position="578"/>
    </location>
</feature>
<dbReference type="OMA" id="YGPPKAN"/>
<feature type="compositionally biased region" description="Low complexity" evidence="1">
    <location>
        <begin position="539"/>
        <end position="553"/>
    </location>
</feature>
<dbReference type="Pfam" id="PF00226">
    <property type="entry name" value="DnaJ"/>
    <property type="match status" value="1"/>
</dbReference>
<feature type="region of interest" description="Disordered" evidence="1">
    <location>
        <begin position="663"/>
        <end position="699"/>
    </location>
</feature>
<organism evidence="3 4">
    <name type="scientific">Endocarpon pusillum (strain Z07020 / HMAS-L-300199)</name>
    <name type="common">Lichen-forming fungus</name>
    <dbReference type="NCBI Taxonomy" id="1263415"/>
    <lineage>
        <taxon>Eukaryota</taxon>
        <taxon>Fungi</taxon>
        <taxon>Dikarya</taxon>
        <taxon>Ascomycota</taxon>
        <taxon>Pezizomycotina</taxon>
        <taxon>Eurotiomycetes</taxon>
        <taxon>Chaetothyriomycetidae</taxon>
        <taxon>Verrucariales</taxon>
        <taxon>Verrucariaceae</taxon>
        <taxon>Endocarpon</taxon>
    </lineage>
</organism>
<feature type="compositionally biased region" description="Basic and acidic residues" evidence="1">
    <location>
        <begin position="568"/>
        <end position="578"/>
    </location>
</feature>
<dbReference type="GeneID" id="19243191"/>
<dbReference type="PROSITE" id="PS00636">
    <property type="entry name" value="DNAJ_1"/>
    <property type="match status" value="1"/>
</dbReference>
<dbReference type="HOGENOM" id="CLU_006836_1_0_1"/>
<protein>
    <recommendedName>
        <fullName evidence="2">J domain-containing protein</fullName>
    </recommendedName>
</protein>
<keyword evidence="4" id="KW-1185">Reference proteome</keyword>
<feature type="region of interest" description="Disordered" evidence="1">
    <location>
        <begin position="974"/>
        <end position="995"/>
    </location>
</feature>
<dbReference type="PRINTS" id="PR00625">
    <property type="entry name" value="JDOMAIN"/>
</dbReference>
<dbReference type="SMART" id="SM00271">
    <property type="entry name" value="DnaJ"/>
    <property type="match status" value="1"/>
</dbReference>
<dbReference type="OrthoDB" id="10265645at2759"/>
<dbReference type="InterPro" id="IPR001623">
    <property type="entry name" value="DnaJ_domain"/>
</dbReference>
<feature type="compositionally biased region" description="Basic and acidic residues" evidence="1">
    <location>
        <begin position="306"/>
        <end position="325"/>
    </location>
</feature>
<dbReference type="SUPFAM" id="SSF46565">
    <property type="entry name" value="Chaperone J-domain"/>
    <property type="match status" value="1"/>
</dbReference>
<dbReference type="PROSITE" id="PS50076">
    <property type="entry name" value="DNAJ_2"/>
    <property type="match status" value="1"/>
</dbReference>
<dbReference type="PANTHER" id="PTHR24074">
    <property type="entry name" value="CO-CHAPERONE PROTEIN DJLA"/>
    <property type="match status" value="1"/>
</dbReference>
<feature type="region of interest" description="Disordered" evidence="1">
    <location>
        <begin position="738"/>
        <end position="846"/>
    </location>
</feature>